<dbReference type="InterPro" id="IPR001387">
    <property type="entry name" value="Cro/C1-type_HTH"/>
</dbReference>
<evidence type="ECO:0000256" key="1">
    <source>
        <dbReference type="ARBA" id="ARBA00023015"/>
    </source>
</evidence>
<gene>
    <name evidence="5" type="ORF">BHC49_09295</name>
</gene>
<dbReference type="SUPFAM" id="SSF51306">
    <property type="entry name" value="LexA/Signal peptidase"/>
    <property type="match status" value="1"/>
</dbReference>
<keyword evidence="1" id="KW-0805">Transcription regulation</keyword>
<dbReference type="InterPro" id="IPR015927">
    <property type="entry name" value="Peptidase_S24_S26A/B/C"/>
</dbReference>
<dbReference type="CDD" id="cd06529">
    <property type="entry name" value="S24_LexA-like"/>
    <property type="match status" value="1"/>
</dbReference>
<evidence type="ECO:0000259" key="4">
    <source>
        <dbReference type="PROSITE" id="PS50943"/>
    </source>
</evidence>
<dbReference type="InterPro" id="IPR036286">
    <property type="entry name" value="LexA/Signal_pep-like_sf"/>
</dbReference>
<dbReference type="PROSITE" id="PS50943">
    <property type="entry name" value="HTH_CROC1"/>
    <property type="match status" value="1"/>
</dbReference>
<dbReference type="EMBL" id="MEIS01000118">
    <property type="protein sequence ID" value="PIT53882.1"/>
    <property type="molecule type" value="Genomic_DNA"/>
</dbReference>
<dbReference type="CDD" id="cd00093">
    <property type="entry name" value="HTH_XRE"/>
    <property type="match status" value="1"/>
</dbReference>
<accession>A0A2N9XW36</accession>
<dbReference type="SMART" id="SM00530">
    <property type="entry name" value="HTH_XRE"/>
    <property type="match status" value="1"/>
</dbReference>
<feature type="domain" description="HTH cro/C1-type" evidence="4">
    <location>
        <begin position="8"/>
        <end position="63"/>
    </location>
</feature>
<dbReference type="RefSeq" id="WP_100137871.1">
    <property type="nucleotide sequence ID" value="NZ_MEIS01000118.1"/>
</dbReference>
<dbReference type="Proteomes" id="UP000229434">
    <property type="component" value="Unassembled WGS sequence"/>
</dbReference>
<dbReference type="InterPro" id="IPR039418">
    <property type="entry name" value="LexA-like"/>
</dbReference>
<organism evidence="5 6">
    <name type="scientific">Snodgrassella alvi</name>
    <dbReference type="NCBI Taxonomy" id="1196083"/>
    <lineage>
        <taxon>Bacteria</taxon>
        <taxon>Pseudomonadati</taxon>
        <taxon>Pseudomonadota</taxon>
        <taxon>Betaproteobacteria</taxon>
        <taxon>Neisseriales</taxon>
        <taxon>Neisseriaceae</taxon>
        <taxon>Snodgrassella</taxon>
    </lineage>
</organism>
<dbReference type="Gene3D" id="2.10.109.10">
    <property type="entry name" value="Umud Fragment, subunit A"/>
    <property type="match status" value="1"/>
</dbReference>
<name>A0A2N9XW36_9NEIS</name>
<keyword evidence="3" id="KW-0804">Transcription</keyword>
<dbReference type="AlphaFoldDB" id="A0A2N9XW36"/>
<dbReference type="SUPFAM" id="SSF47413">
    <property type="entry name" value="lambda repressor-like DNA-binding domains"/>
    <property type="match status" value="1"/>
</dbReference>
<dbReference type="Pfam" id="PF00717">
    <property type="entry name" value="Peptidase_S24"/>
    <property type="match status" value="1"/>
</dbReference>
<evidence type="ECO:0000313" key="6">
    <source>
        <dbReference type="Proteomes" id="UP000229434"/>
    </source>
</evidence>
<dbReference type="PANTHER" id="PTHR40661">
    <property type="match status" value="1"/>
</dbReference>
<dbReference type="InterPro" id="IPR010982">
    <property type="entry name" value="Lambda_DNA-bd_dom_sf"/>
</dbReference>
<reference evidence="5" key="1">
    <citation type="journal article" date="2017" name="MBio">
        <title>Type VI secretion-mediated competition in the bee gut microbiome.</title>
        <authorList>
            <person name="Steele M.I."/>
            <person name="Kwong W.K."/>
            <person name="Powell J.E."/>
            <person name="Whiteley M."/>
            <person name="Moran N.A."/>
        </authorList>
    </citation>
    <scope>NUCLEOTIDE SEQUENCE [LARGE SCALE GENOMIC DNA]</scope>
    <source>
        <strain evidence="5">Nev3CBA3</strain>
    </source>
</reference>
<evidence type="ECO:0000256" key="3">
    <source>
        <dbReference type="ARBA" id="ARBA00023163"/>
    </source>
</evidence>
<proteinExistence type="predicted"/>
<dbReference type="GO" id="GO:0003677">
    <property type="term" value="F:DNA binding"/>
    <property type="evidence" value="ECO:0007669"/>
    <property type="project" value="UniProtKB-KW"/>
</dbReference>
<comment type="caution">
    <text evidence="5">The sequence shown here is derived from an EMBL/GenBank/DDBJ whole genome shotgun (WGS) entry which is preliminary data.</text>
</comment>
<sequence length="240" mass="27071">MSTLRERLQELMSEHGLVTQQELANFAKVSKGLVNQWFKGDTGLGKKPLLEFEKKTNFSSQWLAEGSGNKYKPSRDNENITTTTLSTTVIPTQSNTTILRLYDMRASCGFGSCNPDFPELLRTIEIPNNALVELLGTQNLNGVELMPPDGDSMEPTIPRRSITLIKTDIDKFQDSGVYLITFDGYTYIKRLARGKSGVIKVISDNKRYADSDFDIQPDELDRLIIHGKFWKALPLDFIDI</sequence>
<dbReference type="Gene3D" id="1.10.260.40">
    <property type="entry name" value="lambda repressor-like DNA-binding domains"/>
    <property type="match status" value="1"/>
</dbReference>
<evidence type="ECO:0000256" key="2">
    <source>
        <dbReference type="ARBA" id="ARBA00023125"/>
    </source>
</evidence>
<protein>
    <recommendedName>
        <fullName evidence="4">HTH cro/C1-type domain-containing protein</fullName>
    </recommendedName>
</protein>
<evidence type="ECO:0000313" key="5">
    <source>
        <dbReference type="EMBL" id="PIT53882.1"/>
    </source>
</evidence>
<keyword evidence="2" id="KW-0238">DNA-binding</keyword>
<dbReference type="PANTHER" id="PTHR40661:SF3">
    <property type="entry name" value="FELS-1 PROPHAGE TRANSCRIPTIONAL REGULATOR"/>
    <property type="match status" value="1"/>
</dbReference>